<evidence type="ECO:0000313" key="2">
    <source>
        <dbReference type="Proteomes" id="UP000062160"/>
    </source>
</evidence>
<dbReference type="NCBIfam" id="NF046065">
    <property type="entry name" value="MtxRegRemB"/>
    <property type="match status" value="1"/>
</dbReference>
<name>A0A0U9I3T0_9FIRM</name>
<gene>
    <name evidence="1" type="ORF">TSYNT_6237</name>
</gene>
<protein>
    <recommendedName>
        <fullName evidence="3">DUF370 domain-containing protein</fullName>
    </recommendedName>
</protein>
<keyword evidence="2" id="KW-1185">Reference proteome</keyword>
<dbReference type="InterPro" id="IPR007169">
    <property type="entry name" value="RemA-like"/>
</dbReference>
<evidence type="ECO:0000313" key="1">
    <source>
        <dbReference type="EMBL" id="GAQ24856.1"/>
    </source>
</evidence>
<dbReference type="OrthoDB" id="9811390at2"/>
<dbReference type="Pfam" id="PF04025">
    <property type="entry name" value="RemA-like"/>
    <property type="match status" value="1"/>
</dbReference>
<reference evidence="1" key="1">
    <citation type="journal article" date="2016" name="Genome Announc.">
        <title>Draft Genome Sequence of the Syntrophic Lactate-Degrading Bacterium Tepidanaerobacter syntrophicus JLT.</title>
        <authorList>
            <person name="Matsuura N."/>
            <person name="Ohashi A."/>
            <person name="Tourlousse D.M."/>
            <person name="Sekiguchi Y."/>
        </authorList>
    </citation>
    <scope>NUCLEOTIDE SEQUENCE [LARGE SCALE GENOMIC DNA]</scope>
    <source>
        <strain evidence="1">JL</strain>
    </source>
</reference>
<accession>A0A0U9I3T0</accession>
<organism evidence="1">
    <name type="scientific">Tepidanaerobacter syntrophicus</name>
    <dbReference type="NCBI Taxonomy" id="224999"/>
    <lineage>
        <taxon>Bacteria</taxon>
        <taxon>Bacillati</taxon>
        <taxon>Bacillota</taxon>
        <taxon>Clostridia</taxon>
        <taxon>Thermosediminibacterales</taxon>
        <taxon>Tepidanaerobacteraceae</taxon>
        <taxon>Tepidanaerobacter</taxon>
    </lineage>
</organism>
<dbReference type="Proteomes" id="UP000062160">
    <property type="component" value="Unassembled WGS sequence"/>
</dbReference>
<dbReference type="STRING" id="224999.GCA_001485475_00862"/>
<proteinExistence type="predicted"/>
<dbReference type="AlphaFoldDB" id="A0A0U9I3T0"/>
<evidence type="ECO:0008006" key="3">
    <source>
        <dbReference type="Google" id="ProtNLM"/>
    </source>
</evidence>
<dbReference type="RefSeq" id="WP_059032071.1">
    <property type="nucleotide sequence ID" value="NZ_BSDN01000003.1"/>
</dbReference>
<sequence>MFIHIGGDEVVLTKDVIMILDKSALCAKDTSSFLQIAKEEGFVRENKDLFCNEADSKKTAVIMDNKVLFSPISATTLSKRADFIKNLK</sequence>
<dbReference type="EMBL" id="DF977000">
    <property type="protein sequence ID" value="GAQ24856.1"/>
    <property type="molecule type" value="Genomic_DNA"/>
</dbReference>